<evidence type="ECO:0000313" key="2">
    <source>
        <dbReference type="Proteomes" id="UP000805649"/>
    </source>
</evidence>
<sequence>MRVPSVVTLVPLLVSLVAAQRGIGGECRNDADCIRCLANGTPLICKTDGSSTTGKRCGAVNPPCRPLEPPKL</sequence>
<dbReference type="EMBL" id="VUJX02000007">
    <property type="protein sequence ID" value="KAL0934115.1"/>
    <property type="molecule type" value="Genomic_DNA"/>
</dbReference>
<comment type="caution">
    <text evidence="1">The sequence shown here is derived from an EMBL/GenBank/DDBJ whole genome shotgun (WGS) entry which is preliminary data.</text>
</comment>
<keyword evidence="2" id="KW-1185">Reference proteome</keyword>
<proteinExistence type="predicted"/>
<organism evidence="1 2">
    <name type="scientific">Colletotrichum truncatum</name>
    <name type="common">Anthracnose fungus</name>
    <name type="synonym">Colletotrichum capsici</name>
    <dbReference type="NCBI Taxonomy" id="5467"/>
    <lineage>
        <taxon>Eukaryota</taxon>
        <taxon>Fungi</taxon>
        <taxon>Dikarya</taxon>
        <taxon>Ascomycota</taxon>
        <taxon>Pezizomycotina</taxon>
        <taxon>Sordariomycetes</taxon>
        <taxon>Hypocreomycetidae</taxon>
        <taxon>Glomerellales</taxon>
        <taxon>Glomerellaceae</taxon>
        <taxon>Colletotrichum</taxon>
        <taxon>Colletotrichum truncatum species complex</taxon>
    </lineage>
</organism>
<protein>
    <submittedName>
        <fullName evidence="1">Uncharacterized protein</fullName>
    </submittedName>
</protein>
<gene>
    <name evidence="1" type="ORF">CTRU02_210914</name>
</gene>
<name>A0ACC3YQC5_COLTU</name>
<evidence type="ECO:0000313" key="1">
    <source>
        <dbReference type="EMBL" id="KAL0934115.1"/>
    </source>
</evidence>
<reference evidence="1 2" key="1">
    <citation type="journal article" date="2020" name="Phytopathology">
        <title>Genome Sequence Resources of Colletotrichum truncatum, C. plurivorum, C. musicola, and C. sojae: Four Species Pathogenic to Soybean (Glycine max).</title>
        <authorList>
            <person name="Rogerio F."/>
            <person name="Boufleur T.R."/>
            <person name="Ciampi-Guillardi M."/>
            <person name="Sukno S.A."/>
            <person name="Thon M.R."/>
            <person name="Massola Junior N.S."/>
            <person name="Baroncelli R."/>
        </authorList>
    </citation>
    <scope>NUCLEOTIDE SEQUENCE [LARGE SCALE GENOMIC DNA]</scope>
    <source>
        <strain evidence="1 2">CMES1059</strain>
    </source>
</reference>
<dbReference type="Proteomes" id="UP000805649">
    <property type="component" value="Unassembled WGS sequence"/>
</dbReference>
<accession>A0ACC3YQC5</accession>